<dbReference type="Pfam" id="PF00566">
    <property type="entry name" value="RabGAP-TBC"/>
    <property type="match status" value="1"/>
</dbReference>
<feature type="coiled-coil region" evidence="1">
    <location>
        <begin position="268"/>
        <end position="359"/>
    </location>
</feature>
<dbReference type="EMBL" id="NEVH01020852">
    <property type="protein sequence ID" value="PNF21108.1"/>
    <property type="molecule type" value="Genomic_DNA"/>
</dbReference>
<dbReference type="Gene3D" id="1.10.10.750">
    <property type="entry name" value="Ypt/Rab-GAP domain of gyp1p, domain 1"/>
    <property type="match status" value="1"/>
</dbReference>
<organism evidence="4 5">
    <name type="scientific">Cryptotermes secundus</name>
    <dbReference type="NCBI Taxonomy" id="105785"/>
    <lineage>
        <taxon>Eukaryota</taxon>
        <taxon>Metazoa</taxon>
        <taxon>Ecdysozoa</taxon>
        <taxon>Arthropoda</taxon>
        <taxon>Hexapoda</taxon>
        <taxon>Insecta</taxon>
        <taxon>Pterygota</taxon>
        <taxon>Neoptera</taxon>
        <taxon>Polyneoptera</taxon>
        <taxon>Dictyoptera</taxon>
        <taxon>Blattodea</taxon>
        <taxon>Blattoidea</taxon>
        <taxon>Termitoidae</taxon>
        <taxon>Kalotermitidae</taxon>
        <taxon>Cryptotermitinae</taxon>
        <taxon>Cryptotermes</taxon>
    </lineage>
</organism>
<dbReference type="FunFam" id="1.10.8.270:FF:000026">
    <property type="entry name" value="TBC (Tre-2/Bub2/Cdc16) domain family"/>
    <property type="match status" value="1"/>
</dbReference>
<feature type="domain" description="Rab-GAP TBC" evidence="3">
    <location>
        <begin position="549"/>
        <end position="744"/>
    </location>
</feature>
<dbReference type="Gene3D" id="1.10.8.270">
    <property type="entry name" value="putative rabgap domain of human tbc1 domain family member 14 like domains"/>
    <property type="match status" value="1"/>
</dbReference>
<dbReference type="GO" id="GO:0005096">
    <property type="term" value="F:GTPase activator activity"/>
    <property type="evidence" value="ECO:0007669"/>
    <property type="project" value="TreeGrafter"/>
</dbReference>
<dbReference type="SUPFAM" id="SSF50729">
    <property type="entry name" value="PH domain-like"/>
    <property type="match status" value="1"/>
</dbReference>
<dbReference type="FunFam" id="1.10.472.80:FF:000018">
    <property type="entry name" value="TBC1 domain family member 2B"/>
    <property type="match status" value="1"/>
</dbReference>
<evidence type="ECO:0000313" key="5">
    <source>
        <dbReference type="Proteomes" id="UP000235965"/>
    </source>
</evidence>
<dbReference type="AlphaFoldDB" id="A0A2J7PXP0"/>
<sequence length="850" mass="97613">MNIEASSNEESQQIQPRLCGYMTVGWNKVPSKSRWLVLSSDNCRLYVYKTEHDPVPIKDLDISRAVFLYDSTKGEDAQFWIRSGAESLQIKAGNLQRRDYWLARLRQERRSFGARCLYLIQHPELWACFALRGNLMRQPHTGLLSPIFKSSTSQVPQEVDAVPESPTMEPPVVLRRRPERADCHETSLFSGSSQGAQKSASERNNDDASNLSPYTFSSLGKRIRHSFREKRRSLRLSGNARHKSDSSAGDCDECKQFSSQVFVLQEDLKATEDEYEASRQVIEILQAQVEVLTREKEVLLEAHKRALESGENEMLGILQEKEVALTTLEQQCRKLGMQEEQLEGKVEQLQDDTALYRELLQAKDRAIVELTNQLHDSKAAGVKRSTQATQTDKMLGSLTDALEAYTSQNQFLNEELLEVNQLLQESMHREEKLLVEASEWEARFYQIQSKYMLLLNELQTPESSQNSVRFRELIARLMGDSVTGSTPSLRSSSKTYNVYGFQQEVVSEKSPVSQELNKKHLAQWDGIVTSLESLELHHIPGLKALIRSGIPYHHRGRVWKAMLDHHLRGFWKYSEPEYYKEIFQVASQPHMSPAAKQIETDLLRTLPSNKHYECMNADGIPKLRRVLLAFSIYNADVGYCQGLNRIVAILLLFLSEEDAFWGLVYIVEKLMPSDYYGQQLTGAQIDQFVLKDLIAEKLPRLASHLACYSVDISLVTFNWFLCIFIDSLPVDLFLQVWDAFLFEGSKVLFRYALAVLKLNEAEVMKQTDYVSILMTLKNRVENTVDFDGVSQVAFQDLNPFPMKIISQKREYHRKNLKIESEKLESVRREYRQKMVGESPDSNGSKTRFFN</sequence>
<evidence type="ECO:0000259" key="3">
    <source>
        <dbReference type="PROSITE" id="PS50086"/>
    </source>
</evidence>
<dbReference type="SMART" id="SM00164">
    <property type="entry name" value="TBC"/>
    <property type="match status" value="1"/>
</dbReference>
<dbReference type="GO" id="GO:0031267">
    <property type="term" value="F:small GTPase binding"/>
    <property type="evidence" value="ECO:0007669"/>
    <property type="project" value="TreeGrafter"/>
</dbReference>
<accession>A0A2J7PXP0</accession>
<protein>
    <recommendedName>
        <fullName evidence="3">Rab-GAP TBC domain-containing protein</fullName>
    </recommendedName>
</protein>
<feature type="region of interest" description="Disordered" evidence="2">
    <location>
        <begin position="155"/>
        <end position="213"/>
    </location>
</feature>
<dbReference type="PROSITE" id="PS50086">
    <property type="entry name" value="TBC_RABGAP"/>
    <property type="match status" value="1"/>
</dbReference>
<dbReference type="OrthoDB" id="294251at2759"/>
<dbReference type="InterPro" id="IPR011993">
    <property type="entry name" value="PH-like_dom_sf"/>
</dbReference>
<dbReference type="PANTHER" id="PTHR47219">
    <property type="entry name" value="RAB GTPASE-ACTIVATING PROTEIN 1-LIKE"/>
    <property type="match status" value="1"/>
</dbReference>
<feature type="coiled-coil region" evidence="1">
    <location>
        <begin position="395"/>
        <end position="433"/>
    </location>
</feature>
<proteinExistence type="predicted"/>
<gene>
    <name evidence="4" type="ORF">B7P43_G05078</name>
</gene>
<evidence type="ECO:0000256" key="1">
    <source>
        <dbReference type="SAM" id="Coils"/>
    </source>
</evidence>
<feature type="region of interest" description="Disordered" evidence="2">
    <location>
        <begin position="231"/>
        <end position="250"/>
    </location>
</feature>
<dbReference type="STRING" id="105785.A0A2J7PXP0"/>
<dbReference type="Gene3D" id="2.30.29.30">
    <property type="entry name" value="Pleckstrin-homology domain (PH domain)/Phosphotyrosine-binding domain (PTB)"/>
    <property type="match status" value="1"/>
</dbReference>
<reference evidence="4 5" key="1">
    <citation type="submission" date="2017-12" db="EMBL/GenBank/DDBJ databases">
        <title>Hemimetabolous genomes reveal molecular basis of termite eusociality.</title>
        <authorList>
            <person name="Harrison M.C."/>
            <person name="Jongepier E."/>
            <person name="Robertson H.M."/>
            <person name="Arning N."/>
            <person name="Bitard-Feildel T."/>
            <person name="Chao H."/>
            <person name="Childers C.P."/>
            <person name="Dinh H."/>
            <person name="Doddapaneni H."/>
            <person name="Dugan S."/>
            <person name="Gowin J."/>
            <person name="Greiner C."/>
            <person name="Han Y."/>
            <person name="Hu H."/>
            <person name="Hughes D.S.T."/>
            <person name="Huylmans A.-K."/>
            <person name="Kemena C."/>
            <person name="Kremer L.P.M."/>
            <person name="Lee S.L."/>
            <person name="Lopez-Ezquerra A."/>
            <person name="Mallet L."/>
            <person name="Monroy-Kuhn J.M."/>
            <person name="Moser A."/>
            <person name="Murali S.C."/>
            <person name="Muzny D.M."/>
            <person name="Otani S."/>
            <person name="Piulachs M.-D."/>
            <person name="Poelchau M."/>
            <person name="Qu J."/>
            <person name="Schaub F."/>
            <person name="Wada-Katsumata A."/>
            <person name="Worley K.C."/>
            <person name="Xie Q."/>
            <person name="Ylla G."/>
            <person name="Poulsen M."/>
            <person name="Gibbs R.A."/>
            <person name="Schal C."/>
            <person name="Richards S."/>
            <person name="Belles X."/>
            <person name="Korb J."/>
            <person name="Bornberg-Bauer E."/>
        </authorList>
    </citation>
    <scope>NUCLEOTIDE SEQUENCE [LARGE SCALE GENOMIC DNA]</scope>
    <source>
        <tissue evidence="4">Whole body</tissue>
    </source>
</reference>
<name>A0A2J7PXP0_9NEOP</name>
<evidence type="ECO:0000256" key="2">
    <source>
        <dbReference type="SAM" id="MobiDB-lite"/>
    </source>
</evidence>
<dbReference type="InterPro" id="IPR035969">
    <property type="entry name" value="Rab-GAP_TBC_sf"/>
</dbReference>
<dbReference type="InterPro" id="IPR050302">
    <property type="entry name" value="Rab_GAP_TBC_domain"/>
</dbReference>
<dbReference type="InParanoid" id="A0A2J7PXP0"/>
<dbReference type="InterPro" id="IPR000195">
    <property type="entry name" value="Rab-GAP-TBC_dom"/>
</dbReference>
<dbReference type="Proteomes" id="UP000235965">
    <property type="component" value="Unassembled WGS sequence"/>
</dbReference>
<evidence type="ECO:0000313" key="4">
    <source>
        <dbReference type="EMBL" id="PNF21108.1"/>
    </source>
</evidence>
<keyword evidence="5" id="KW-1185">Reference proteome</keyword>
<dbReference type="PANTHER" id="PTHR47219:SF20">
    <property type="entry name" value="TBC1 DOMAIN FAMILY MEMBER 2B"/>
    <property type="match status" value="1"/>
</dbReference>
<keyword evidence="1" id="KW-0175">Coiled coil</keyword>
<feature type="compositionally biased region" description="Low complexity" evidence="2">
    <location>
        <begin position="190"/>
        <end position="199"/>
    </location>
</feature>
<dbReference type="Gene3D" id="1.10.472.80">
    <property type="entry name" value="Ypt/Rab-GAP domain of gyp1p, domain 3"/>
    <property type="match status" value="1"/>
</dbReference>
<comment type="caution">
    <text evidence="4">The sequence shown here is derived from an EMBL/GenBank/DDBJ whole genome shotgun (WGS) entry which is preliminary data.</text>
</comment>
<dbReference type="SUPFAM" id="SSF47923">
    <property type="entry name" value="Ypt/Rab-GAP domain of gyp1p"/>
    <property type="match status" value="2"/>
</dbReference>